<dbReference type="EMBL" id="REGN01001787">
    <property type="protein sequence ID" value="RNA32527.1"/>
    <property type="molecule type" value="Genomic_DNA"/>
</dbReference>
<accession>A0A3M7SA40</accession>
<gene>
    <name evidence="1" type="ORF">BpHYR1_029159</name>
</gene>
<proteinExistence type="predicted"/>
<dbReference type="AlphaFoldDB" id="A0A3M7SA40"/>
<evidence type="ECO:0000313" key="2">
    <source>
        <dbReference type="Proteomes" id="UP000276133"/>
    </source>
</evidence>
<evidence type="ECO:0000313" key="1">
    <source>
        <dbReference type="EMBL" id="RNA32527.1"/>
    </source>
</evidence>
<comment type="caution">
    <text evidence="1">The sequence shown here is derived from an EMBL/GenBank/DDBJ whole genome shotgun (WGS) entry which is preliminary data.</text>
</comment>
<organism evidence="1 2">
    <name type="scientific">Brachionus plicatilis</name>
    <name type="common">Marine rotifer</name>
    <name type="synonym">Brachionus muelleri</name>
    <dbReference type="NCBI Taxonomy" id="10195"/>
    <lineage>
        <taxon>Eukaryota</taxon>
        <taxon>Metazoa</taxon>
        <taxon>Spiralia</taxon>
        <taxon>Gnathifera</taxon>
        <taxon>Rotifera</taxon>
        <taxon>Eurotatoria</taxon>
        <taxon>Monogononta</taxon>
        <taxon>Pseudotrocha</taxon>
        <taxon>Ploima</taxon>
        <taxon>Brachionidae</taxon>
        <taxon>Brachionus</taxon>
    </lineage>
</organism>
<keyword evidence="2" id="KW-1185">Reference proteome</keyword>
<reference evidence="1 2" key="1">
    <citation type="journal article" date="2018" name="Sci. Rep.">
        <title>Genomic signatures of local adaptation to the degree of environmental predictability in rotifers.</title>
        <authorList>
            <person name="Franch-Gras L."/>
            <person name="Hahn C."/>
            <person name="Garcia-Roger E.M."/>
            <person name="Carmona M.J."/>
            <person name="Serra M."/>
            <person name="Gomez A."/>
        </authorList>
    </citation>
    <scope>NUCLEOTIDE SEQUENCE [LARGE SCALE GENOMIC DNA]</scope>
    <source>
        <strain evidence="1">HYR1</strain>
    </source>
</reference>
<name>A0A3M7SA40_BRAPC</name>
<protein>
    <submittedName>
        <fullName evidence="1">Uncharacterized protein</fullName>
    </submittedName>
</protein>
<sequence length="185" mass="21002">MLNESKRSELNKEVFTLDEIKNVNNRIILLILKTFYNQSKPQNKKKVHAISLNQTPGRPPAIPYGWNTRRSVSTHNFNLSLKTYSRISPLPPLYFPLPPEFSLKENLFNLIGYLFSIKLNSNTSYSGICHVSMDSVSSLPAWACSCTTPNCFVVSPAIITECYIYYALTSGDITADNSCIVRWRQ</sequence>
<dbReference type="Proteomes" id="UP000276133">
    <property type="component" value="Unassembled WGS sequence"/>
</dbReference>